<organism evidence="1">
    <name type="scientific">Anguilla anguilla</name>
    <name type="common">European freshwater eel</name>
    <name type="synonym">Muraena anguilla</name>
    <dbReference type="NCBI Taxonomy" id="7936"/>
    <lineage>
        <taxon>Eukaryota</taxon>
        <taxon>Metazoa</taxon>
        <taxon>Chordata</taxon>
        <taxon>Craniata</taxon>
        <taxon>Vertebrata</taxon>
        <taxon>Euteleostomi</taxon>
        <taxon>Actinopterygii</taxon>
        <taxon>Neopterygii</taxon>
        <taxon>Teleostei</taxon>
        <taxon>Anguilliformes</taxon>
        <taxon>Anguillidae</taxon>
        <taxon>Anguilla</taxon>
    </lineage>
</organism>
<evidence type="ECO:0000313" key="1">
    <source>
        <dbReference type="EMBL" id="JAH52691.1"/>
    </source>
</evidence>
<sequence length="64" mass="7554">MYSQTEYTIIHLASIQCKNVSIIKTANRFGTRARTDHFLSYNEGLIQAEKKKNQRIPLYFKQVF</sequence>
<dbReference type="EMBL" id="GBXM01055886">
    <property type="protein sequence ID" value="JAH52691.1"/>
    <property type="molecule type" value="Transcribed_RNA"/>
</dbReference>
<reference evidence="1" key="1">
    <citation type="submission" date="2014-11" db="EMBL/GenBank/DDBJ databases">
        <authorList>
            <person name="Amaro Gonzalez C."/>
        </authorList>
    </citation>
    <scope>NUCLEOTIDE SEQUENCE</scope>
</reference>
<proteinExistence type="predicted"/>
<name>A0A0E9TGF7_ANGAN</name>
<reference evidence="1" key="2">
    <citation type="journal article" date="2015" name="Fish Shellfish Immunol.">
        <title>Early steps in the European eel (Anguilla anguilla)-Vibrio vulnificus interaction in the gills: Role of the RtxA13 toxin.</title>
        <authorList>
            <person name="Callol A."/>
            <person name="Pajuelo D."/>
            <person name="Ebbesson L."/>
            <person name="Teles M."/>
            <person name="MacKenzie S."/>
            <person name="Amaro C."/>
        </authorList>
    </citation>
    <scope>NUCLEOTIDE SEQUENCE</scope>
</reference>
<protein>
    <submittedName>
        <fullName evidence="1">Uncharacterized protein</fullName>
    </submittedName>
</protein>
<accession>A0A0E9TGF7</accession>
<dbReference type="AlphaFoldDB" id="A0A0E9TGF7"/>